<feature type="compositionally biased region" description="Low complexity" evidence="1">
    <location>
        <begin position="318"/>
        <end position="348"/>
    </location>
</feature>
<dbReference type="Proteomes" id="UP001201980">
    <property type="component" value="Unassembled WGS sequence"/>
</dbReference>
<keyword evidence="2" id="KW-0472">Membrane</keyword>
<keyword evidence="2" id="KW-0812">Transmembrane</keyword>
<feature type="transmembrane region" description="Helical" evidence="2">
    <location>
        <begin position="468"/>
        <end position="494"/>
    </location>
</feature>
<evidence type="ECO:0000313" key="3">
    <source>
        <dbReference type="EMBL" id="KAJ2895466.1"/>
    </source>
</evidence>
<feature type="compositionally biased region" description="Low complexity" evidence="1">
    <location>
        <begin position="295"/>
        <end position="309"/>
    </location>
</feature>
<evidence type="ECO:0000313" key="4">
    <source>
        <dbReference type="Proteomes" id="UP001201980"/>
    </source>
</evidence>
<comment type="caution">
    <text evidence="3">The sequence shown here is derived from an EMBL/GenBank/DDBJ whole genome shotgun (WGS) entry which is preliminary data.</text>
</comment>
<feature type="compositionally biased region" description="Polar residues" evidence="1">
    <location>
        <begin position="592"/>
        <end position="604"/>
    </location>
</feature>
<proteinExistence type="predicted"/>
<keyword evidence="4" id="KW-1185">Reference proteome</keyword>
<dbReference type="EMBL" id="JAKWBI020000400">
    <property type="protein sequence ID" value="KAJ2895466.1"/>
    <property type="molecule type" value="Genomic_DNA"/>
</dbReference>
<sequence>MASIINLDLWRKSAHVPGRSAPRPPTTPELERGTPGKYYTLGAASKGDLARGKKVPNASAPGPGNVTTASQNVGAQPEGTSQAGGNNHDHAQACDCPRADPGISLRGGKLGGGDILKHHFSLNKLTRGMPSLVYRWRRGFLGSVIALRLAQMGAAIAAGVFWIFVARDIEAHGNEQGAGNSMLVQGMGVHNVVGGLKLDVPTGKFPAWVGDIGNSHGRRNIGTGNHGNLGLRSPMPAILGGASTVTITEIVWATGESHPSVPGGIDPTPFKTATTITVPEQNGIVAAPPVETSDTALSSSALGSETTSSDLGITPIDTETPTSNPSNSTSIAESSGSSADTDTATSKSQPTGSQVPGEMSLETDNDPFSYLPTTLFPAGWLLAAAFVSLFLLVAHIVIGFGPRGHAWVIVPDILGAAFWILYSVSLFNLDSSFAPIYFAPSRSAKLQTRAAEAGNEEETLFAASPRHLASALVSTAFAAFFFTPALLLDLYYLYAMLSDKLGWTTPTACPDRSTGTTDMWNNSNQRREQHELQHLPPQRQQEQQRYVLPNIPSPGPEDSVSQANYPQSQALHIPPQQLGQKQHLPCSPFGQGHSQDQNHGQGVPTNYPYPAPIPHAKVNQGQGQTPNHNHSPYAAQRTPAAEATPYPAAQGATLPNPPYPQEYADNGRTVPVPSVVPGGGGVGVTGSDGQEGQGGTVNEGYPPAPVVQSQDTGRSLTHPNGKLFEFHIIGAEHCFVLPTRLLSFTTLAARALTPDEELGSAKEFVRTLDDGTVLKFNRNCEEEVHGTSKCLDRIKGINKDRQTPGVLRSSQGQLHCQRVDVCREC</sequence>
<organism evidence="3 4">
    <name type="scientific">Zalerion maritima</name>
    <dbReference type="NCBI Taxonomy" id="339359"/>
    <lineage>
        <taxon>Eukaryota</taxon>
        <taxon>Fungi</taxon>
        <taxon>Dikarya</taxon>
        <taxon>Ascomycota</taxon>
        <taxon>Pezizomycotina</taxon>
        <taxon>Sordariomycetes</taxon>
        <taxon>Lulworthiomycetidae</taxon>
        <taxon>Lulworthiales</taxon>
        <taxon>Lulworthiaceae</taxon>
        <taxon>Zalerion</taxon>
    </lineage>
</organism>
<evidence type="ECO:0000256" key="2">
    <source>
        <dbReference type="SAM" id="Phobius"/>
    </source>
</evidence>
<keyword evidence="2" id="KW-1133">Transmembrane helix</keyword>
<feature type="compositionally biased region" description="Low complexity" evidence="1">
    <location>
        <begin position="639"/>
        <end position="652"/>
    </location>
</feature>
<gene>
    <name evidence="3" type="ORF">MKZ38_006578</name>
</gene>
<accession>A0AAD5RIU6</accession>
<reference evidence="3" key="1">
    <citation type="submission" date="2022-07" db="EMBL/GenBank/DDBJ databases">
        <title>Draft genome sequence of Zalerion maritima ATCC 34329, a (micro)plastics degrading marine fungus.</title>
        <authorList>
            <person name="Paco A."/>
            <person name="Goncalves M.F.M."/>
            <person name="Rocha-Santos T.A.P."/>
            <person name="Alves A."/>
        </authorList>
    </citation>
    <scope>NUCLEOTIDE SEQUENCE</scope>
    <source>
        <strain evidence="3">ATCC 34329</strain>
    </source>
</reference>
<name>A0AAD5RIU6_9PEZI</name>
<feature type="compositionally biased region" description="Polar residues" evidence="1">
    <location>
        <begin position="619"/>
        <end position="630"/>
    </location>
</feature>
<evidence type="ECO:0000256" key="1">
    <source>
        <dbReference type="SAM" id="MobiDB-lite"/>
    </source>
</evidence>
<feature type="transmembrane region" description="Helical" evidence="2">
    <location>
        <begin position="145"/>
        <end position="165"/>
    </location>
</feature>
<protein>
    <submittedName>
        <fullName evidence="3">Uncharacterized protein</fullName>
    </submittedName>
</protein>
<feature type="transmembrane region" description="Helical" evidence="2">
    <location>
        <begin position="407"/>
        <end position="427"/>
    </location>
</feature>
<feature type="transmembrane region" description="Helical" evidence="2">
    <location>
        <begin position="378"/>
        <end position="400"/>
    </location>
</feature>
<feature type="region of interest" description="Disordered" evidence="1">
    <location>
        <begin position="15"/>
        <end position="95"/>
    </location>
</feature>
<feature type="region of interest" description="Disordered" evidence="1">
    <location>
        <begin position="576"/>
        <end position="656"/>
    </location>
</feature>
<feature type="compositionally biased region" description="Polar residues" evidence="1">
    <location>
        <begin position="65"/>
        <end position="85"/>
    </location>
</feature>
<feature type="region of interest" description="Disordered" evidence="1">
    <location>
        <begin position="284"/>
        <end position="361"/>
    </location>
</feature>
<dbReference type="AlphaFoldDB" id="A0AAD5RIU6"/>